<evidence type="ECO:0000313" key="2">
    <source>
        <dbReference type="EMBL" id="MPC18419.1"/>
    </source>
</evidence>
<evidence type="ECO:0000313" key="3">
    <source>
        <dbReference type="Proteomes" id="UP000324222"/>
    </source>
</evidence>
<name>A0A5B7DB22_PORTR</name>
<dbReference type="EMBL" id="VSRR010000679">
    <property type="protein sequence ID" value="MPC18419.1"/>
    <property type="molecule type" value="Genomic_DNA"/>
</dbReference>
<gene>
    <name evidence="2" type="ORF">E2C01_011304</name>
</gene>
<protein>
    <submittedName>
        <fullName evidence="2">Uncharacterized protein</fullName>
    </submittedName>
</protein>
<comment type="caution">
    <text evidence="2">The sequence shown here is derived from an EMBL/GenBank/DDBJ whole genome shotgun (WGS) entry which is preliminary data.</text>
</comment>
<keyword evidence="3" id="KW-1185">Reference proteome</keyword>
<dbReference type="AlphaFoldDB" id="A0A5B7DB22"/>
<accession>A0A5B7DB22</accession>
<sequence length="223" mass="25639">MPILFSIKAVTISTSLKWYCREHLPFLYTFPRLFRNDQPTLQDVNRSRRDATERLISDLSKDRVQRKQEMQKYYHDQGARPREFQAGDAVYSVNLFLGVKWLPGVIVEKTGPVSFKVELLGGRIVRRHLDYVRRRSLEKEDNIAEDTASLTLDISDTAIGNTKQDSPSLEAAGDSKQSRGHSSDVPDSAQERKDTLTPESELRSPVWELPGVEETPHRRHSRY</sequence>
<dbReference type="Proteomes" id="UP000324222">
    <property type="component" value="Unassembled WGS sequence"/>
</dbReference>
<dbReference type="PANTHER" id="PTHR37984:SF5">
    <property type="entry name" value="PROTEIN NYNRIN-LIKE"/>
    <property type="match status" value="1"/>
</dbReference>
<feature type="region of interest" description="Disordered" evidence="1">
    <location>
        <begin position="158"/>
        <end position="223"/>
    </location>
</feature>
<dbReference type="PANTHER" id="PTHR37984">
    <property type="entry name" value="PROTEIN CBG26694"/>
    <property type="match status" value="1"/>
</dbReference>
<organism evidence="2 3">
    <name type="scientific">Portunus trituberculatus</name>
    <name type="common">Swimming crab</name>
    <name type="synonym">Neptunus trituberculatus</name>
    <dbReference type="NCBI Taxonomy" id="210409"/>
    <lineage>
        <taxon>Eukaryota</taxon>
        <taxon>Metazoa</taxon>
        <taxon>Ecdysozoa</taxon>
        <taxon>Arthropoda</taxon>
        <taxon>Crustacea</taxon>
        <taxon>Multicrustacea</taxon>
        <taxon>Malacostraca</taxon>
        <taxon>Eumalacostraca</taxon>
        <taxon>Eucarida</taxon>
        <taxon>Decapoda</taxon>
        <taxon>Pleocyemata</taxon>
        <taxon>Brachyura</taxon>
        <taxon>Eubrachyura</taxon>
        <taxon>Portunoidea</taxon>
        <taxon>Portunidae</taxon>
        <taxon>Portuninae</taxon>
        <taxon>Portunus</taxon>
    </lineage>
</organism>
<evidence type="ECO:0000256" key="1">
    <source>
        <dbReference type="SAM" id="MobiDB-lite"/>
    </source>
</evidence>
<feature type="compositionally biased region" description="Basic and acidic residues" evidence="1">
    <location>
        <begin position="181"/>
        <end position="202"/>
    </location>
</feature>
<dbReference type="InterPro" id="IPR050951">
    <property type="entry name" value="Retrovirus_Pol_polyprotein"/>
</dbReference>
<feature type="compositionally biased region" description="Polar residues" evidence="1">
    <location>
        <begin position="158"/>
        <end position="167"/>
    </location>
</feature>
<proteinExistence type="predicted"/>
<reference evidence="2 3" key="1">
    <citation type="submission" date="2019-05" db="EMBL/GenBank/DDBJ databases">
        <title>Another draft genome of Portunus trituberculatus and its Hox gene families provides insights of decapod evolution.</title>
        <authorList>
            <person name="Jeong J.-H."/>
            <person name="Song I."/>
            <person name="Kim S."/>
            <person name="Choi T."/>
            <person name="Kim D."/>
            <person name="Ryu S."/>
            <person name="Kim W."/>
        </authorList>
    </citation>
    <scope>NUCLEOTIDE SEQUENCE [LARGE SCALE GENOMIC DNA]</scope>
    <source>
        <tissue evidence="2">Muscle</tissue>
    </source>
</reference>